<dbReference type="PANTHER" id="PTHR11228:SF7">
    <property type="entry name" value="PQQA PEPTIDE CYCLASE"/>
    <property type="match status" value="1"/>
</dbReference>
<dbReference type="Gene3D" id="3.20.20.70">
    <property type="entry name" value="Aldolase class I"/>
    <property type="match status" value="1"/>
</dbReference>
<comment type="cofactor">
    <cofactor evidence="1">
        <name>[4Fe-4S] cluster</name>
        <dbReference type="ChEBI" id="CHEBI:49883"/>
    </cofactor>
</comment>
<evidence type="ECO:0000259" key="8">
    <source>
        <dbReference type="Pfam" id="PF04055"/>
    </source>
</evidence>
<keyword evidence="5" id="KW-0560">Oxidoreductase</keyword>
<proteinExistence type="predicted"/>
<dbReference type="PROSITE" id="PS01305">
    <property type="entry name" value="MOAA_NIFB_PQQE"/>
    <property type="match status" value="1"/>
</dbReference>
<evidence type="ECO:0000256" key="7">
    <source>
        <dbReference type="ARBA" id="ARBA00023014"/>
    </source>
</evidence>
<dbReference type="PANTHER" id="PTHR11228">
    <property type="entry name" value="RADICAL SAM DOMAIN PROTEIN"/>
    <property type="match status" value="1"/>
</dbReference>
<dbReference type="InterPro" id="IPR058240">
    <property type="entry name" value="rSAM_sf"/>
</dbReference>
<dbReference type="Pfam" id="PF04055">
    <property type="entry name" value="Radical_SAM"/>
    <property type="match status" value="1"/>
</dbReference>
<accession>A0A8S5S6V5</accession>
<dbReference type="GO" id="GO:0046872">
    <property type="term" value="F:metal ion binding"/>
    <property type="evidence" value="ECO:0007669"/>
    <property type="project" value="UniProtKB-KW"/>
</dbReference>
<evidence type="ECO:0000256" key="4">
    <source>
        <dbReference type="ARBA" id="ARBA00022723"/>
    </source>
</evidence>
<keyword evidence="4" id="KW-0479">Metal-binding</keyword>
<dbReference type="GO" id="GO:0051539">
    <property type="term" value="F:4 iron, 4 sulfur cluster binding"/>
    <property type="evidence" value="ECO:0007669"/>
    <property type="project" value="UniProtKB-KW"/>
</dbReference>
<evidence type="ECO:0000256" key="2">
    <source>
        <dbReference type="ARBA" id="ARBA00022485"/>
    </source>
</evidence>
<protein>
    <recommendedName>
        <fullName evidence="8">Radical SAM core domain-containing protein</fullName>
    </recommendedName>
</protein>
<keyword evidence="7" id="KW-0411">Iron-sulfur</keyword>
<evidence type="ECO:0000256" key="3">
    <source>
        <dbReference type="ARBA" id="ARBA00022691"/>
    </source>
</evidence>
<keyword evidence="6" id="KW-0408">Iron</keyword>
<dbReference type="GO" id="GO:0016491">
    <property type="term" value="F:oxidoreductase activity"/>
    <property type="evidence" value="ECO:0007669"/>
    <property type="project" value="UniProtKB-KW"/>
</dbReference>
<keyword evidence="2" id="KW-0004">4Fe-4S</keyword>
<dbReference type="InterPro" id="IPR050377">
    <property type="entry name" value="Radical_SAM_PqqE_MftC-like"/>
</dbReference>
<dbReference type="InterPro" id="IPR013785">
    <property type="entry name" value="Aldolase_TIM"/>
</dbReference>
<reference evidence="9" key="1">
    <citation type="journal article" date="2021" name="Proc. Natl. Acad. Sci. U.S.A.">
        <title>A Catalog of Tens of Thousands of Viruses from Human Metagenomes Reveals Hidden Associations with Chronic Diseases.</title>
        <authorList>
            <person name="Tisza M.J."/>
            <person name="Buck C.B."/>
        </authorList>
    </citation>
    <scope>NUCLEOTIDE SEQUENCE</scope>
    <source>
        <strain evidence="9">CtsUe5</strain>
    </source>
</reference>
<name>A0A8S5S6V5_9CAUD</name>
<sequence>MIDRIEYSITDNCNLNCAYCCHYAPIATKYFVRLDKFEDDITQLAVLTNQGKDLGTLGLLGGEPLLHPDLIEMCYHARIMLPYSRIRITTNGLLLKKLSKPDLCCLRRFDVEVLISKYRDTDNFDEMTNLLDEYKIVHKFCQNNNLVLFAKYGMDETGSQGKEESHNNCELWKEYYTCHELREGKLYPCSQIARAAVLNKRFGTNFKVTENDYIDIYKHNLTEIEEFLKHPVDFCKYCKTKSWDNNVGTWKLSTKRKEEFV</sequence>
<organism evidence="9">
    <name type="scientific">Podoviridae sp. ctsUe5</name>
    <dbReference type="NCBI Taxonomy" id="2827750"/>
    <lineage>
        <taxon>Viruses</taxon>
        <taxon>Duplodnaviria</taxon>
        <taxon>Heunggongvirae</taxon>
        <taxon>Uroviricota</taxon>
        <taxon>Caudoviricetes</taxon>
    </lineage>
</organism>
<feature type="domain" description="Radical SAM core" evidence="8">
    <location>
        <begin position="7"/>
        <end position="96"/>
    </location>
</feature>
<dbReference type="InterPro" id="IPR000385">
    <property type="entry name" value="MoaA_NifB_PqqE_Fe-S-bd_CS"/>
</dbReference>
<evidence type="ECO:0000256" key="1">
    <source>
        <dbReference type="ARBA" id="ARBA00001966"/>
    </source>
</evidence>
<evidence type="ECO:0000256" key="6">
    <source>
        <dbReference type="ARBA" id="ARBA00023004"/>
    </source>
</evidence>
<keyword evidence="3" id="KW-0949">S-adenosyl-L-methionine</keyword>
<evidence type="ECO:0000313" key="9">
    <source>
        <dbReference type="EMBL" id="DAF46407.1"/>
    </source>
</evidence>
<dbReference type="InterPro" id="IPR007197">
    <property type="entry name" value="rSAM"/>
</dbReference>
<evidence type="ECO:0000256" key="5">
    <source>
        <dbReference type="ARBA" id="ARBA00023002"/>
    </source>
</evidence>
<dbReference type="EMBL" id="BK032536">
    <property type="protein sequence ID" value="DAF46407.1"/>
    <property type="molecule type" value="Genomic_DNA"/>
</dbReference>
<dbReference type="SUPFAM" id="SSF102114">
    <property type="entry name" value="Radical SAM enzymes"/>
    <property type="match status" value="1"/>
</dbReference>
<dbReference type="SFLD" id="SFLDS00029">
    <property type="entry name" value="Radical_SAM"/>
    <property type="match status" value="1"/>
</dbReference>